<keyword evidence="2" id="KW-1185">Reference proteome</keyword>
<name>A0ACB7PL46_9PEZI</name>
<proteinExistence type="predicted"/>
<reference evidence="1 2" key="1">
    <citation type="journal article" date="2021" name="Nat. Commun.">
        <title>Genetic determinants of endophytism in the Arabidopsis root mycobiome.</title>
        <authorList>
            <person name="Mesny F."/>
            <person name="Miyauchi S."/>
            <person name="Thiergart T."/>
            <person name="Pickel B."/>
            <person name="Atanasova L."/>
            <person name="Karlsson M."/>
            <person name="Huettel B."/>
            <person name="Barry K.W."/>
            <person name="Haridas S."/>
            <person name="Chen C."/>
            <person name="Bauer D."/>
            <person name="Andreopoulos W."/>
            <person name="Pangilinan J."/>
            <person name="LaButti K."/>
            <person name="Riley R."/>
            <person name="Lipzen A."/>
            <person name="Clum A."/>
            <person name="Drula E."/>
            <person name="Henrissat B."/>
            <person name="Kohler A."/>
            <person name="Grigoriev I.V."/>
            <person name="Martin F.M."/>
            <person name="Hacquard S."/>
        </authorList>
    </citation>
    <scope>NUCLEOTIDE SEQUENCE [LARGE SCALE GENOMIC DNA]</scope>
    <source>
        <strain evidence="1 2">MPI-SDFR-AT-0079</strain>
    </source>
</reference>
<accession>A0ACB7PL46</accession>
<protein>
    <submittedName>
        <fullName evidence="1">Uncharacterized protein</fullName>
    </submittedName>
</protein>
<evidence type="ECO:0000313" key="1">
    <source>
        <dbReference type="EMBL" id="KAH6640794.1"/>
    </source>
</evidence>
<dbReference type="EMBL" id="JAGIZQ010000002">
    <property type="protein sequence ID" value="KAH6640794.1"/>
    <property type="molecule type" value="Genomic_DNA"/>
</dbReference>
<dbReference type="Proteomes" id="UP000724584">
    <property type="component" value="Unassembled WGS sequence"/>
</dbReference>
<comment type="caution">
    <text evidence="1">The sequence shown here is derived from an EMBL/GenBank/DDBJ whole genome shotgun (WGS) entry which is preliminary data.</text>
</comment>
<evidence type="ECO:0000313" key="2">
    <source>
        <dbReference type="Proteomes" id="UP000724584"/>
    </source>
</evidence>
<sequence>MAWITTGGIFVLSLRIKLPTVHSFNTHSILDRDGQDRGYGGLRAGTVAAAGEWGERCLGERQSWSVGRSVIFWQAWRGRAVHVGGNRAFHVHVLDASSDGVLRRFNTLLFDGGELVLFSVLLFSQEREGRKGGIWDDAM</sequence>
<gene>
    <name evidence="1" type="ORF">F5144DRAFT_561659</name>
</gene>
<organism evidence="1 2">
    <name type="scientific">Chaetomium tenue</name>
    <dbReference type="NCBI Taxonomy" id="1854479"/>
    <lineage>
        <taxon>Eukaryota</taxon>
        <taxon>Fungi</taxon>
        <taxon>Dikarya</taxon>
        <taxon>Ascomycota</taxon>
        <taxon>Pezizomycotina</taxon>
        <taxon>Sordariomycetes</taxon>
        <taxon>Sordariomycetidae</taxon>
        <taxon>Sordariales</taxon>
        <taxon>Chaetomiaceae</taxon>
        <taxon>Chaetomium</taxon>
    </lineage>
</organism>